<protein>
    <recommendedName>
        <fullName evidence="4">Cardiolipin synthase N-terminal domain-containing protein</fullName>
    </recommendedName>
</protein>
<organism evidence="2 3">
    <name type="scientific">Rhodococcus opacus</name>
    <name type="common">Nocardia opaca</name>
    <dbReference type="NCBI Taxonomy" id="37919"/>
    <lineage>
        <taxon>Bacteria</taxon>
        <taxon>Bacillati</taxon>
        <taxon>Actinomycetota</taxon>
        <taxon>Actinomycetes</taxon>
        <taxon>Mycobacteriales</taxon>
        <taxon>Nocardiaceae</taxon>
        <taxon>Rhodococcus</taxon>
    </lineage>
</organism>
<dbReference type="EMBL" id="CP009111">
    <property type="protein sequence ID" value="ANS25937.1"/>
    <property type="molecule type" value="Genomic_DNA"/>
</dbReference>
<dbReference type="AlphaFoldDB" id="A0A1B1K035"/>
<keyword evidence="1" id="KW-1133">Transmembrane helix</keyword>
<dbReference type="Proteomes" id="UP000186108">
    <property type="component" value="Chromosome"/>
</dbReference>
<evidence type="ECO:0000256" key="1">
    <source>
        <dbReference type="SAM" id="Phobius"/>
    </source>
</evidence>
<keyword evidence="1" id="KW-0812">Transmembrane</keyword>
<dbReference type="RefSeq" id="WP_155772955.1">
    <property type="nucleotide sequence ID" value="NZ_CP009111.1"/>
</dbReference>
<feature type="transmembrane region" description="Helical" evidence="1">
    <location>
        <begin position="23"/>
        <end position="43"/>
    </location>
</feature>
<keyword evidence="1" id="KW-0472">Membrane</keyword>
<sequence length="102" mass="11145">MSAFAEAGLSECARENMDCMPGFGTFLVLFLLTLFTIGMAFAISMSATLSIVLARPGVLRGALWFVAVWTVPLLGAAAWFLSERRRTSRTPENDGNIRSNVR</sequence>
<accession>A0A1B1K035</accession>
<name>A0A1B1K035_RHOOP</name>
<evidence type="ECO:0000313" key="2">
    <source>
        <dbReference type="EMBL" id="ANS25937.1"/>
    </source>
</evidence>
<reference evidence="2 3" key="1">
    <citation type="submission" date="2014-07" db="EMBL/GenBank/DDBJ databases">
        <authorList>
            <person name="Zhang J.E."/>
            <person name="Yang H."/>
            <person name="Guo J."/>
            <person name="Deng Z."/>
            <person name="Luo H."/>
            <person name="Luo M."/>
            <person name="Zhao B."/>
        </authorList>
    </citation>
    <scope>NUCLEOTIDE SEQUENCE [LARGE SCALE GENOMIC DNA]</scope>
    <source>
        <strain evidence="2 3">1CP</strain>
    </source>
</reference>
<evidence type="ECO:0000313" key="3">
    <source>
        <dbReference type="Proteomes" id="UP000186108"/>
    </source>
</evidence>
<proteinExistence type="predicted"/>
<gene>
    <name evidence="2" type="ORF">R1CP_06055</name>
</gene>
<feature type="transmembrane region" description="Helical" evidence="1">
    <location>
        <begin position="63"/>
        <end position="81"/>
    </location>
</feature>
<evidence type="ECO:0008006" key="4">
    <source>
        <dbReference type="Google" id="ProtNLM"/>
    </source>
</evidence>